<evidence type="ECO:0000313" key="2">
    <source>
        <dbReference type="EMBL" id="SEP19877.1"/>
    </source>
</evidence>
<feature type="transmembrane region" description="Helical" evidence="1">
    <location>
        <begin position="24"/>
        <end position="44"/>
    </location>
</feature>
<evidence type="ECO:0000256" key="1">
    <source>
        <dbReference type="SAM" id="Phobius"/>
    </source>
</evidence>
<accession>A0A1H8VXB9</accession>
<dbReference type="Proteomes" id="UP000199126">
    <property type="component" value="Unassembled WGS sequence"/>
</dbReference>
<name>A0A1H8VXB9_9EURY</name>
<feature type="transmembrane region" description="Helical" evidence="1">
    <location>
        <begin position="51"/>
        <end position="73"/>
    </location>
</feature>
<keyword evidence="3" id="KW-1185">Reference proteome</keyword>
<dbReference type="EMBL" id="FODV01000020">
    <property type="protein sequence ID" value="SEP19877.1"/>
    <property type="molecule type" value="Genomic_DNA"/>
</dbReference>
<gene>
    <name evidence="2" type="ORF">SAMN04487948_12058</name>
</gene>
<dbReference type="AlphaFoldDB" id="A0A1H8VXB9"/>
<keyword evidence="1" id="KW-1133">Transmembrane helix</keyword>
<keyword evidence="1" id="KW-0472">Membrane</keyword>
<evidence type="ECO:0000313" key="3">
    <source>
        <dbReference type="Proteomes" id="UP000199126"/>
    </source>
</evidence>
<dbReference type="RefSeq" id="WP_089827389.1">
    <property type="nucleotide sequence ID" value="NZ_FODV01000020.1"/>
</dbReference>
<organism evidence="2 3">
    <name type="scientific">Halogranum amylolyticum</name>
    <dbReference type="NCBI Taxonomy" id="660520"/>
    <lineage>
        <taxon>Archaea</taxon>
        <taxon>Methanobacteriati</taxon>
        <taxon>Methanobacteriota</taxon>
        <taxon>Stenosarchaea group</taxon>
        <taxon>Halobacteria</taxon>
        <taxon>Halobacteriales</taxon>
        <taxon>Haloferacaceae</taxon>
    </lineage>
</organism>
<keyword evidence="1" id="KW-0812">Transmembrane</keyword>
<reference evidence="3" key="1">
    <citation type="submission" date="2016-10" db="EMBL/GenBank/DDBJ databases">
        <authorList>
            <person name="Varghese N."/>
            <person name="Submissions S."/>
        </authorList>
    </citation>
    <scope>NUCLEOTIDE SEQUENCE [LARGE SCALE GENOMIC DNA]</scope>
    <source>
        <strain evidence="3">CGMCC 1.10121</strain>
    </source>
</reference>
<protein>
    <submittedName>
        <fullName evidence="2">Uncharacterized protein</fullName>
    </submittedName>
</protein>
<proteinExistence type="predicted"/>
<sequence length="74" mass="8247">MVENERRLSAKTIRDGVLEAVGDIFWTIIAIASIWVGSGILVGASPITILGMLWGSFLICSGALLIYLVWWYYR</sequence>